<reference evidence="2 3" key="1">
    <citation type="submission" date="2020-08" db="EMBL/GenBank/DDBJ databases">
        <title>Draft genome sequence of Parasphingopyxis sp. GrpM-11.</title>
        <authorList>
            <person name="Oh J."/>
            <person name="Roh D.-H."/>
        </authorList>
    </citation>
    <scope>NUCLEOTIDE SEQUENCE [LARGE SCALE GENOMIC DNA]</scope>
    <source>
        <strain evidence="2 3">GrpM-11</strain>
    </source>
</reference>
<feature type="signal peptide" evidence="1">
    <location>
        <begin position="1"/>
        <end position="21"/>
    </location>
</feature>
<dbReference type="EMBL" id="JACJVJ010000001">
    <property type="protein sequence ID" value="MBC2776475.1"/>
    <property type="molecule type" value="Genomic_DNA"/>
</dbReference>
<keyword evidence="1" id="KW-0732">Signal</keyword>
<accession>A0A842HU68</accession>
<name>A0A842HU68_9SPHN</name>
<dbReference type="Proteomes" id="UP000564378">
    <property type="component" value="Unassembled WGS sequence"/>
</dbReference>
<organism evidence="2 3">
    <name type="scientific">Parasphingopyxis marina</name>
    <dbReference type="NCBI Taxonomy" id="2761622"/>
    <lineage>
        <taxon>Bacteria</taxon>
        <taxon>Pseudomonadati</taxon>
        <taxon>Pseudomonadota</taxon>
        <taxon>Alphaproteobacteria</taxon>
        <taxon>Sphingomonadales</taxon>
        <taxon>Sphingomonadaceae</taxon>
        <taxon>Parasphingopyxis</taxon>
    </lineage>
</organism>
<sequence length="169" mass="17856">MMLRPLLALLAGTAGSFVALSACSAQVPSADAPEAESAPGWQDAPLAAGTWVYRQDDRGSVALFGEPESEAVFLVRCALAERRIYFSREGTLEGGGTMTISTTHGAKSYPAQGGTGALPYAVAAAEARDDFLDKMAFTRGRIAVSVNGMPLVAIPNWPEMIRVFEDCRA</sequence>
<dbReference type="PROSITE" id="PS51257">
    <property type="entry name" value="PROKAR_LIPOPROTEIN"/>
    <property type="match status" value="1"/>
</dbReference>
<protein>
    <recommendedName>
        <fullName evidence="4">Lipoprotein</fullName>
    </recommendedName>
</protein>
<dbReference type="AlphaFoldDB" id="A0A842HU68"/>
<proteinExistence type="predicted"/>
<evidence type="ECO:0000313" key="2">
    <source>
        <dbReference type="EMBL" id="MBC2776475.1"/>
    </source>
</evidence>
<gene>
    <name evidence="2" type="ORF">H6P80_02455</name>
</gene>
<evidence type="ECO:0008006" key="4">
    <source>
        <dbReference type="Google" id="ProtNLM"/>
    </source>
</evidence>
<evidence type="ECO:0000313" key="3">
    <source>
        <dbReference type="Proteomes" id="UP000564378"/>
    </source>
</evidence>
<feature type="chain" id="PRO_5032286352" description="Lipoprotein" evidence="1">
    <location>
        <begin position="22"/>
        <end position="169"/>
    </location>
</feature>
<keyword evidence="3" id="KW-1185">Reference proteome</keyword>
<evidence type="ECO:0000256" key="1">
    <source>
        <dbReference type="SAM" id="SignalP"/>
    </source>
</evidence>
<comment type="caution">
    <text evidence="2">The sequence shown here is derived from an EMBL/GenBank/DDBJ whole genome shotgun (WGS) entry which is preliminary data.</text>
</comment>
<dbReference type="RefSeq" id="WP_185799756.1">
    <property type="nucleotide sequence ID" value="NZ_JACJVJ010000001.1"/>
</dbReference>